<feature type="chain" id="PRO_5007619594" description="DUF4148 domain-containing protein" evidence="1">
    <location>
        <begin position="25"/>
        <end position="79"/>
    </location>
</feature>
<evidence type="ECO:0000313" key="3">
    <source>
        <dbReference type="Proteomes" id="UP000054903"/>
    </source>
</evidence>
<gene>
    <name evidence="2" type="ORF">AWB77_00956</name>
</gene>
<evidence type="ECO:0000256" key="1">
    <source>
        <dbReference type="SAM" id="SignalP"/>
    </source>
</evidence>
<dbReference type="STRING" id="1777138.AWB77_00956"/>
<name>A0A157ZQ84_9BURK</name>
<dbReference type="OrthoDB" id="9115139at2"/>
<dbReference type="InterPro" id="IPR025421">
    <property type="entry name" value="DUF4148"/>
</dbReference>
<evidence type="ECO:0008006" key="4">
    <source>
        <dbReference type="Google" id="ProtNLM"/>
    </source>
</evidence>
<keyword evidence="3" id="KW-1185">Reference proteome</keyword>
<sequence>MKSTIVAFALVAGAMTGMTGVAHAAVQNVPMNVPMNVQTEQAAANHAYAGKTRAEVKRELVQAQRDGEIAALRSLYQGS</sequence>
<organism evidence="2 3">
    <name type="scientific">Caballeronia fortuita</name>
    <dbReference type="NCBI Taxonomy" id="1777138"/>
    <lineage>
        <taxon>Bacteria</taxon>
        <taxon>Pseudomonadati</taxon>
        <taxon>Pseudomonadota</taxon>
        <taxon>Betaproteobacteria</taxon>
        <taxon>Burkholderiales</taxon>
        <taxon>Burkholderiaceae</taxon>
        <taxon>Caballeronia</taxon>
    </lineage>
</organism>
<feature type="signal peptide" evidence="1">
    <location>
        <begin position="1"/>
        <end position="24"/>
    </location>
</feature>
<protein>
    <recommendedName>
        <fullName evidence="4">DUF4148 domain-containing protein</fullName>
    </recommendedName>
</protein>
<reference evidence="2" key="1">
    <citation type="submission" date="2016-01" db="EMBL/GenBank/DDBJ databases">
        <authorList>
            <person name="Peeters C."/>
        </authorList>
    </citation>
    <scope>NUCLEOTIDE SEQUENCE</scope>
    <source>
        <strain evidence="2">LMG 29320</strain>
    </source>
</reference>
<proteinExistence type="predicted"/>
<dbReference type="AlphaFoldDB" id="A0A157ZQ84"/>
<dbReference type="Proteomes" id="UP000054903">
    <property type="component" value="Unassembled WGS sequence"/>
</dbReference>
<accession>A0A157ZQ84</accession>
<keyword evidence="1" id="KW-0732">Signal</keyword>
<dbReference type="EMBL" id="FCNX02000002">
    <property type="protein sequence ID" value="SAK47662.1"/>
    <property type="molecule type" value="Genomic_DNA"/>
</dbReference>
<comment type="caution">
    <text evidence="2">The sequence shown here is derived from an EMBL/GenBank/DDBJ whole genome shotgun (WGS) entry which is preliminary data.</text>
</comment>
<dbReference type="RefSeq" id="WP_061133253.1">
    <property type="nucleotide sequence ID" value="NZ_FCNX02000002.1"/>
</dbReference>
<dbReference type="Pfam" id="PF13663">
    <property type="entry name" value="DUF4148"/>
    <property type="match status" value="1"/>
</dbReference>
<evidence type="ECO:0000313" key="2">
    <source>
        <dbReference type="EMBL" id="SAK47662.1"/>
    </source>
</evidence>